<organism evidence="1 2">
    <name type="scientific">Flagellimonas flava</name>
    <dbReference type="NCBI Taxonomy" id="570519"/>
    <lineage>
        <taxon>Bacteria</taxon>
        <taxon>Pseudomonadati</taxon>
        <taxon>Bacteroidota</taxon>
        <taxon>Flavobacteriia</taxon>
        <taxon>Flavobacteriales</taxon>
        <taxon>Flavobacteriaceae</taxon>
        <taxon>Flagellimonas</taxon>
    </lineage>
</organism>
<sequence length="283" mass="32246">MRPQSLFLLVFLLGFGVVANAQLNNYKYIIVPKKFKDYNVENKHQTSTNLKFLLVKNGFNVVYNDRLPEDLADNRCLGLLADLQDDSSMFTTKLTVVLRDCKGVEIFRSREGRSKTKEYKVSYREALMEAGTSFEGLNYEYTPKQERAEKETAAEKPIVVSFKNDVKSVEDTVKQSVVKQVATPEEQSFESKEPKTSSFKKAVTAEKAPEAIELLYAQPTETGYQLVDSSPKVILKLIKTSVDNIFLVDDEVKNGMVYKKGEKWYLEYAEGSGKKLEELHIKF</sequence>
<protein>
    <submittedName>
        <fullName evidence="1">Uncharacterized protein</fullName>
    </submittedName>
</protein>
<keyword evidence="2" id="KW-1185">Reference proteome</keyword>
<accession>A0A1M5PU17</accession>
<dbReference type="EMBL" id="FQWL01000009">
    <property type="protein sequence ID" value="SHH05066.1"/>
    <property type="molecule type" value="Genomic_DNA"/>
</dbReference>
<evidence type="ECO:0000313" key="1">
    <source>
        <dbReference type="EMBL" id="SHH05066.1"/>
    </source>
</evidence>
<evidence type="ECO:0000313" key="2">
    <source>
        <dbReference type="Proteomes" id="UP000184532"/>
    </source>
</evidence>
<reference evidence="2" key="1">
    <citation type="submission" date="2016-11" db="EMBL/GenBank/DDBJ databases">
        <authorList>
            <person name="Varghese N."/>
            <person name="Submissions S."/>
        </authorList>
    </citation>
    <scope>NUCLEOTIDE SEQUENCE [LARGE SCALE GENOMIC DNA]</scope>
    <source>
        <strain evidence="2">DSM 22638</strain>
    </source>
</reference>
<name>A0A1M5PU17_9FLAO</name>
<dbReference type="AlphaFoldDB" id="A0A1M5PU17"/>
<dbReference type="Proteomes" id="UP000184532">
    <property type="component" value="Unassembled WGS sequence"/>
</dbReference>
<dbReference type="STRING" id="570519.SAMN04488116_3349"/>
<gene>
    <name evidence="1" type="ORF">SAMN04488116_3349</name>
</gene>
<proteinExistence type="predicted"/>